<organism evidence="1 2">
    <name type="scientific">Kineosporia succinea</name>
    <dbReference type="NCBI Taxonomy" id="84632"/>
    <lineage>
        <taxon>Bacteria</taxon>
        <taxon>Bacillati</taxon>
        <taxon>Actinomycetota</taxon>
        <taxon>Actinomycetes</taxon>
        <taxon>Kineosporiales</taxon>
        <taxon>Kineosporiaceae</taxon>
        <taxon>Kineosporia</taxon>
    </lineage>
</organism>
<reference evidence="1 2" key="1">
    <citation type="submission" date="2023-07" db="EMBL/GenBank/DDBJ databases">
        <title>Sequencing the genomes of 1000 actinobacteria strains.</title>
        <authorList>
            <person name="Klenk H.-P."/>
        </authorList>
    </citation>
    <scope>NUCLEOTIDE SEQUENCE [LARGE SCALE GENOMIC DNA]</scope>
    <source>
        <strain evidence="1 2">DSM 44388</strain>
    </source>
</reference>
<sequence>MEVTSGLRPPAQLVRWTTPEVHGTIVRRGTLAARALRSNNGMSAKPQLRALRLCAPRSGVYEVSAVISDPERVRAVAFRMEALHGRWRVTELEMQGRAEN</sequence>
<gene>
    <name evidence="1" type="ORF">J2S57_001126</name>
</gene>
<keyword evidence="2" id="KW-1185">Reference proteome</keyword>
<dbReference type="EMBL" id="JAUSQZ010000001">
    <property type="protein sequence ID" value="MDP9825377.1"/>
    <property type="molecule type" value="Genomic_DNA"/>
</dbReference>
<protein>
    <submittedName>
        <fullName evidence="1">Uncharacterized protein</fullName>
    </submittedName>
</protein>
<comment type="caution">
    <text evidence="1">The sequence shown here is derived from an EMBL/GenBank/DDBJ whole genome shotgun (WGS) entry which is preliminary data.</text>
</comment>
<evidence type="ECO:0000313" key="1">
    <source>
        <dbReference type="EMBL" id="MDP9825377.1"/>
    </source>
</evidence>
<dbReference type="InterPro" id="IPR045596">
    <property type="entry name" value="DUF6459"/>
</dbReference>
<name>A0ABT9NYP8_9ACTN</name>
<evidence type="ECO:0000313" key="2">
    <source>
        <dbReference type="Proteomes" id="UP001235712"/>
    </source>
</evidence>
<proteinExistence type="predicted"/>
<dbReference type="Pfam" id="PF20060">
    <property type="entry name" value="DUF6459"/>
    <property type="match status" value="1"/>
</dbReference>
<accession>A0ABT9NYP8</accession>
<dbReference type="Proteomes" id="UP001235712">
    <property type="component" value="Unassembled WGS sequence"/>
</dbReference>